<keyword evidence="8" id="KW-1185">Reference proteome</keyword>
<dbReference type="OrthoDB" id="590761at2759"/>
<dbReference type="Pfam" id="PF01652">
    <property type="entry name" value="IF4E"/>
    <property type="match status" value="1"/>
</dbReference>
<evidence type="ECO:0000256" key="5">
    <source>
        <dbReference type="ARBA" id="ARBA00022917"/>
    </source>
</evidence>
<dbReference type="EMBL" id="LXWW01000528">
    <property type="protein sequence ID" value="OAO12653.1"/>
    <property type="molecule type" value="Genomic_DNA"/>
</dbReference>
<evidence type="ECO:0000256" key="1">
    <source>
        <dbReference type="ARBA" id="ARBA00009860"/>
    </source>
</evidence>
<dbReference type="GO" id="GO:0000340">
    <property type="term" value="F:RNA 7-methylguanosine cap binding"/>
    <property type="evidence" value="ECO:0007669"/>
    <property type="project" value="TreeGrafter"/>
</dbReference>
<name>A0A196S6H8_BLAHN</name>
<evidence type="ECO:0000313" key="8">
    <source>
        <dbReference type="Proteomes" id="UP000078348"/>
    </source>
</evidence>
<dbReference type="GO" id="GO:0003743">
    <property type="term" value="F:translation initiation factor activity"/>
    <property type="evidence" value="ECO:0007669"/>
    <property type="project" value="UniProtKB-KW"/>
</dbReference>
<dbReference type="Proteomes" id="UP000078348">
    <property type="component" value="Unassembled WGS sequence"/>
</dbReference>
<evidence type="ECO:0000256" key="3">
    <source>
        <dbReference type="ARBA" id="ARBA00022845"/>
    </source>
</evidence>
<keyword evidence="2 6" id="KW-0396">Initiation factor</keyword>
<dbReference type="PANTHER" id="PTHR11960:SF8">
    <property type="entry name" value="EUKARYOTIC TRANSLATION INITIATION FACTOR 4E1-RELATED"/>
    <property type="match status" value="1"/>
</dbReference>
<dbReference type="Gene3D" id="3.30.760.10">
    <property type="entry name" value="RNA Cap, Translation Initiation Factor Eif4e"/>
    <property type="match status" value="1"/>
</dbReference>
<dbReference type="GO" id="GO:0006417">
    <property type="term" value="P:regulation of translation"/>
    <property type="evidence" value="ECO:0007669"/>
    <property type="project" value="UniProtKB-KW"/>
</dbReference>
<comment type="caution">
    <text evidence="7">The sequence shown here is derived from an EMBL/GenBank/DDBJ whole genome shotgun (WGS) entry which is preliminary data.</text>
</comment>
<evidence type="ECO:0000256" key="4">
    <source>
        <dbReference type="ARBA" id="ARBA00022884"/>
    </source>
</evidence>
<dbReference type="PANTHER" id="PTHR11960">
    <property type="entry name" value="EUKARYOTIC TRANSLATION INITIATION FACTOR 4E RELATED"/>
    <property type="match status" value="1"/>
</dbReference>
<dbReference type="InterPro" id="IPR023398">
    <property type="entry name" value="TIF_eIF4e-like"/>
</dbReference>
<sequence length="179" mass="20766">MSAEKSQLNSAWCLWYESRKEVAEEEEEWGTQQKKVTSFSTVEDFWRVYNNILPASKLEPNHMYHFFKEGIQPSWEDEANANGGCWRFGIRPAEHLFEEKWMTLLLSVLGETLDPTGNSVCGISMVMKQKGARIELWMKSAEDVAAIATVGRRLRQLNVVDKKEKLEFRKHMGDVMYVL</sequence>
<proteinExistence type="inferred from homology"/>
<protein>
    <submittedName>
        <fullName evidence="7">Translation initiation factor 4E (EIF-4E)</fullName>
    </submittedName>
</protein>
<dbReference type="SUPFAM" id="SSF55418">
    <property type="entry name" value="eIF4e-like"/>
    <property type="match status" value="1"/>
</dbReference>
<keyword evidence="3" id="KW-0810">Translation regulation</keyword>
<evidence type="ECO:0000256" key="2">
    <source>
        <dbReference type="ARBA" id="ARBA00022540"/>
    </source>
</evidence>
<reference evidence="7 8" key="1">
    <citation type="submission" date="2016-05" db="EMBL/GenBank/DDBJ databases">
        <title>Nuclear genome of Blastocystis sp. subtype 1 NandII.</title>
        <authorList>
            <person name="Gentekaki E."/>
            <person name="Curtis B."/>
            <person name="Stairs C."/>
            <person name="Eme L."/>
            <person name="Herman E."/>
            <person name="Klimes V."/>
            <person name="Arias M.C."/>
            <person name="Elias M."/>
            <person name="Hilliou F."/>
            <person name="Klute M."/>
            <person name="Malik S.-B."/>
            <person name="Pightling A."/>
            <person name="Rachubinski R."/>
            <person name="Salas D."/>
            <person name="Schlacht A."/>
            <person name="Suga H."/>
            <person name="Archibald J."/>
            <person name="Ball S.G."/>
            <person name="Clark G."/>
            <person name="Dacks J."/>
            <person name="Van Der Giezen M."/>
            <person name="Tsaousis A."/>
            <person name="Roger A."/>
        </authorList>
    </citation>
    <scope>NUCLEOTIDE SEQUENCE [LARGE SCALE GENOMIC DNA]</scope>
    <source>
        <strain evidence="8">ATCC 50177 / NandII</strain>
    </source>
</reference>
<accession>A0A196S6H8</accession>
<gene>
    <name evidence="7" type="ORF">AV274_5649</name>
</gene>
<dbReference type="AlphaFoldDB" id="A0A196S6H8"/>
<dbReference type="GO" id="GO:0016281">
    <property type="term" value="C:eukaryotic translation initiation factor 4F complex"/>
    <property type="evidence" value="ECO:0007669"/>
    <property type="project" value="TreeGrafter"/>
</dbReference>
<evidence type="ECO:0000313" key="7">
    <source>
        <dbReference type="EMBL" id="OAO12653.1"/>
    </source>
</evidence>
<keyword evidence="4 6" id="KW-0694">RNA-binding</keyword>
<comment type="similarity">
    <text evidence="1 6">Belongs to the eukaryotic initiation factor 4E family.</text>
</comment>
<dbReference type="InterPro" id="IPR001040">
    <property type="entry name" value="TIF_eIF_4E"/>
</dbReference>
<dbReference type="STRING" id="478820.A0A196S6H8"/>
<organism evidence="7 8">
    <name type="scientific">Blastocystis sp. subtype 1 (strain ATCC 50177 / NandII)</name>
    <dbReference type="NCBI Taxonomy" id="478820"/>
    <lineage>
        <taxon>Eukaryota</taxon>
        <taxon>Sar</taxon>
        <taxon>Stramenopiles</taxon>
        <taxon>Bigyra</taxon>
        <taxon>Opalozoa</taxon>
        <taxon>Opalinata</taxon>
        <taxon>Blastocystidae</taxon>
        <taxon>Blastocystis</taxon>
    </lineage>
</organism>
<keyword evidence="5 6" id="KW-0648">Protein biosynthesis</keyword>
<evidence type="ECO:0000256" key="6">
    <source>
        <dbReference type="RuleBase" id="RU004374"/>
    </source>
</evidence>